<protein>
    <submittedName>
        <fullName evidence="1">Heptaprenyl diphosphate synthase component 1</fullName>
    </submittedName>
</protein>
<proteinExistence type="predicted"/>
<dbReference type="EMBL" id="JACEIP010000012">
    <property type="protein sequence ID" value="MBA4543136.1"/>
    <property type="molecule type" value="Genomic_DNA"/>
</dbReference>
<gene>
    <name evidence="1" type="ORF">H1164_09505</name>
</gene>
<evidence type="ECO:0000313" key="2">
    <source>
        <dbReference type="Proteomes" id="UP000530514"/>
    </source>
</evidence>
<accession>A0A7W2AHV5</accession>
<keyword evidence="2" id="KW-1185">Reference proteome</keyword>
<dbReference type="Pfam" id="PF07307">
    <property type="entry name" value="HEPPP_synt_1"/>
    <property type="match status" value="1"/>
</dbReference>
<name>A0A7W2AHV5_9BACL</name>
<comment type="caution">
    <text evidence="1">The sequence shown here is derived from an EMBL/GenBank/DDBJ whole genome shotgun (WGS) entry which is preliminary data.</text>
</comment>
<reference evidence="1 2" key="1">
    <citation type="submission" date="2020-07" db="EMBL/GenBank/DDBJ databases">
        <authorList>
            <person name="Feng H."/>
        </authorList>
    </citation>
    <scope>NUCLEOTIDE SEQUENCE [LARGE SCALE GENOMIC DNA]</scope>
    <source>
        <strain evidence="2">s-11</strain>
    </source>
</reference>
<dbReference type="Proteomes" id="UP000530514">
    <property type="component" value="Unassembled WGS sequence"/>
</dbReference>
<dbReference type="OrthoDB" id="2417886at2"/>
<dbReference type="GO" id="GO:0009234">
    <property type="term" value="P:menaquinone biosynthetic process"/>
    <property type="evidence" value="ECO:0007669"/>
    <property type="project" value="InterPro"/>
</dbReference>
<sequence length="251" mass="28647">MACVHKKELREILEQIEKHAENSYVRQQIGRPDIPVFFVRVLYLMLHAYQLEKEKIALYTIATTLLKMGIDLHETVETSAPEALPGQRKQQVTVLAGDYYSSLFYYLLAKEKETDVIHCLAGAICRINEWKMSLHQMRKAGAPLTAEMVKRIKSISSELIAALADFFHVRKGFAFSWRPVAEELLLYEELLRFPGLSSTEKLFYLEQSRSSLTNLLNGWPDSESKGQLEELAKEVYDSVDRGACLKESGQA</sequence>
<dbReference type="AlphaFoldDB" id="A0A7W2AHV5"/>
<evidence type="ECO:0000313" key="1">
    <source>
        <dbReference type="EMBL" id="MBA4543136.1"/>
    </source>
</evidence>
<dbReference type="RefSeq" id="WP_052154284.1">
    <property type="nucleotide sequence ID" value="NZ_JACEIP010000012.1"/>
</dbReference>
<dbReference type="Gene3D" id="1.20.120.1450">
    <property type="match status" value="1"/>
</dbReference>
<organism evidence="1 2">
    <name type="scientific">Thermoactinomyces daqus</name>
    <dbReference type="NCBI Taxonomy" id="1329516"/>
    <lineage>
        <taxon>Bacteria</taxon>
        <taxon>Bacillati</taxon>
        <taxon>Bacillota</taxon>
        <taxon>Bacilli</taxon>
        <taxon>Bacillales</taxon>
        <taxon>Thermoactinomycetaceae</taxon>
        <taxon>Thermoactinomyces</taxon>
    </lineage>
</organism>
<dbReference type="InterPro" id="IPR009920">
    <property type="entry name" value="HEPPP_synth_su1"/>
</dbReference>